<reference evidence="2" key="1">
    <citation type="journal article" date="2012" name="Science">
        <title>The Paleozoic origin of enzymatic lignin decomposition reconstructed from 31 fungal genomes.</title>
        <authorList>
            <person name="Floudas D."/>
            <person name="Binder M."/>
            <person name="Riley R."/>
            <person name="Barry K."/>
            <person name="Blanchette R.A."/>
            <person name="Henrissat B."/>
            <person name="Martinez A.T."/>
            <person name="Otillar R."/>
            <person name="Spatafora J.W."/>
            <person name="Yadav J.S."/>
            <person name="Aerts A."/>
            <person name="Benoit I."/>
            <person name="Boyd A."/>
            <person name="Carlson A."/>
            <person name="Copeland A."/>
            <person name="Coutinho P.M."/>
            <person name="de Vries R.P."/>
            <person name="Ferreira P."/>
            <person name="Findley K."/>
            <person name="Foster B."/>
            <person name="Gaskell J."/>
            <person name="Glotzer D."/>
            <person name="Gorecki P."/>
            <person name="Heitman J."/>
            <person name="Hesse C."/>
            <person name="Hori C."/>
            <person name="Igarashi K."/>
            <person name="Jurgens J.A."/>
            <person name="Kallen N."/>
            <person name="Kersten P."/>
            <person name="Kohler A."/>
            <person name="Kuees U."/>
            <person name="Kumar T.K.A."/>
            <person name="Kuo A."/>
            <person name="LaButti K."/>
            <person name="Larrondo L.F."/>
            <person name="Lindquist E."/>
            <person name="Ling A."/>
            <person name="Lombard V."/>
            <person name="Lucas S."/>
            <person name="Lundell T."/>
            <person name="Martin R."/>
            <person name="McLaughlin D.J."/>
            <person name="Morgenstern I."/>
            <person name="Morin E."/>
            <person name="Murat C."/>
            <person name="Nagy L.G."/>
            <person name="Nolan M."/>
            <person name="Ohm R.A."/>
            <person name="Patyshakuliyeva A."/>
            <person name="Rokas A."/>
            <person name="Ruiz-Duenas F.J."/>
            <person name="Sabat G."/>
            <person name="Salamov A."/>
            <person name="Samejima M."/>
            <person name="Schmutz J."/>
            <person name="Slot J.C."/>
            <person name="St John F."/>
            <person name="Stenlid J."/>
            <person name="Sun H."/>
            <person name="Sun S."/>
            <person name="Syed K."/>
            <person name="Tsang A."/>
            <person name="Wiebenga A."/>
            <person name="Young D."/>
            <person name="Pisabarro A."/>
            <person name="Eastwood D.C."/>
            <person name="Martin F."/>
            <person name="Cullen D."/>
            <person name="Grigoriev I.V."/>
            <person name="Hibbett D.S."/>
        </authorList>
    </citation>
    <scope>NUCLEOTIDE SEQUENCE [LARGE SCALE GENOMIC DNA]</scope>
    <source>
        <strain evidence="2">FP-91666</strain>
    </source>
</reference>
<evidence type="ECO:0000313" key="2">
    <source>
        <dbReference type="Proteomes" id="UP000053927"/>
    </source>
</evidence>
<dbReference type="OMA" id="ITHIRDC"/>
<keyword evidence="2" id="KW-1185">Reference proteome</keyword>
<evidence type="ECO:0008006" key="3">
    <source>
        <dbReference type="Google" id="ProtNLM"/>
    </source>
</evidence>
<protein>
    <recommendedName>
        <fullName evidence="3">HAT C-terminal dimerisation domain-containing protein</fullName>
    </recommendedName>
</protein>
<dbReference type="InterPro" id="IPR012337">
    <property type="entry name" value="RNaseH-like_sf"/>
</dbReference>
<name>R7RVG5_STEHR</name>
<dbReference type="SUPFAM" id="SSF53098">
    <property type="entry name" value="Ribonuclease H-like"/>
    <property type="match status" value="1"/>
</dbReference>
<organism evidence="1 2">
    <name type="scientific">Stereum hirsutum (strain FP-91666)</name>
    <name type="common">White-rot fungus</name>
    <dbReference type="NCBI Taxonomy" id="721885"/>
    <lineage>
        <taxon>Eukaryota</taxon>
        <taxon>Fungi</taxon>
        <taxon>Dikarya</taxon>
        <taxon>Basidiomycota</taxon>
        <taxon>Agaricomycotina</taxon>
        <taxon>Agaricomycetes</taxon>
        <taxon>Russulales</taxon>
        <taxon>Stereaceae</taxon>
        <taxon>Stereum</taxon>
    </lineage>
</organism>
<evidence type="ECO:0000313" key="1">
    <source>
        <dbReference type="EMBL" id="EIM79011.1"/>
    </source>
</evidence>
<dbReference type="GeneID" id="18802535"/>
<dbReference type="OrthoDB" id="2753095at2759"/>
<accession>R7RVG5</accession>
<dbReference type="Proteomes" id="UP000053927">
    <property type="component" value="Unassembled WGS sequence"/>
</dbReference>
<dbReference type="EMBL" id="JH687450">
    <property type="protein sequence ID" value="EIM79011.1"/>
    <property type="molecule type" value="Genomic_DNA"/>
</dbReference>
<dbReference type="RefSeq" id="XP_007311892.1">
    <property type="nucleotide sequence ID" value="XM_007311830.1"/>
</dbReference>
<sequence>MAKALIDFFDKKYKKKKKVTVETNRSSAATMDLVVEDGEDYEGEDADLADILAASETPQERAIREAADVGQSAVDDHAVSMTRARAVRDMAAQGVVISAAQQQSAIKIFPKISGLAIKIRDSGPIRHIWDKTVVEHPPNPKYGAQLKYPARRNTTRWDSEFDCLTSSRAFADASKAITSNKDLKLQTFKLTVEQNNLANDLHDMLSAFKTITSLFQSGATLIIEVLPAFHDLDVRLKMMANDVTLAPVCRVAAYAAHLQCDKYYDLFSECEAVAFCIACCPDRKLQWFRDRGWNEVQIAKLRQDIIDRFRSCYRTTPPTLPAETITSTSGADRWAPPQRTPIFHDPNNIETYLDADPIPTLVDQTVLQYWDCRLQRTPDVARFCLSYISAPGKSFSLSSSTLGILSQPLYFTATSVEPERTFSKGRNQIDWNQQSMGQDTFNPRMVMESWADAPWFDLNIAARVLEENCRPLRSKT</sequence>
<dbReference type="KEGG" id="shs:STEHIDRAFT_164101"/>
<dbReference type="eggNOG" id="ENOG502SNUQ">
    <property type="taxonomic scope" value="Eukaryota"/>
</dbReference>
<proteinExistence type="predicted"/>
<dbReference type="AlphaFoldDB" id="R7RVG5"/>
<gene>
    <name evidence="1" type="ORF">STEHIDRAFT_164101</name>
</gene>